<protein>
    <submittedName>
        <fullName evidence="1">Uncharacterized protein</fullName>
    </submittedName>
</protein>
<dbReference type="EMBL" id="MLGG01000024">
    <property type="protein sequence ID" value="KAK1455659.1"/>
    <property type="molecule type" value="Genomic_DNA"/>
</dbReference>
<dbReference type="AlphaFoldDB" id="A0AAI9UC82"/>
<sequence length="76" mass="8734">MLSSQNARNLYQSHTFQSTTAFEKWTSLDLQPPVLQSKVLETHPPCFKTTLETRGPSQRSFIVALREAAKLQRMVR</sequence>
<gene>
    <name evidence="1" type="ORF">CMEL01_04419</name>
</gene>
<accession>A0AAI9UC82</accession>
<organism evidence="1 2">
    <name type="scientific">Colletotrichum melonis</name>
    <dbReference type="NCBI Taxonomy" id="1209925"/>
    <lineage>
        <taxon>Eukaryota</taxon>
        <taxon>Fungi</taxon>
        <taxon>Dikarya</taxon>
        <taxon>Ascomycota</taxon>
        <taxon>Pezizomycotina</taxon>
        <taxon>Sordariomycetes</taxon>
        <taxon>Hypocreomycetidae</taxon>
        <taxon>Glomerellales</taxon>
        <taxon>Glomerellaceae</taxon>
        <taxon>Colletotrichum</taxon>
        <taxon>Colletotrichum acutatum species complex</taxon>
    </lineage>
</organism>
<name>A0AAI9UC82_9PEZI</name>
<keyword evidence="2" id="KW-1185">Reference proteome</keyword>
<evidence type="ECO:0000313" key="1">
    <source>
        <dbReference type="EMBL" id="KAK1455659.1"/>
    </source>
</evidence>
<evidence type="ECO:0000313" key="2">
    <source>
        <dbReference type="Proteomes" id="UP001239795"/>
    </source>
</evidence>
<proteinExistence type="predicted"/>
<dbReference type="Proteomes" id="UP001239795">
    <property type="component" value="Unassembled WGS sequence"/>
</dbReference>
<reference evidence="1 2" key="1">
    <citation type="submission" date="2016-10" db="EMBL/GenBank/DDBJ databases">
        <title>The genome sequence of Colletotrichum fioriniae PJ7.</title>
        <authorList>
            <person name="Baroncelli R."/>
        </authorList>
    </citation>
    <scope>NUCLEOTIDE SEQUENCE [LARGE SCALE GENOMIC DNA]</scope>
    <source>
        <strain evidence="1">Col 31</strain>
    </source>
</reference>
<comment type="caution">
    <text evidence="1">The sequence shown here is derived from an EMBL/GenBank/DDBJ whole genome shotgun (WGS) entry which is preliminary data.</text>
</comment>